<keyword evidence="2" id="KW-0812">Transmembrane</keyword>
<dbReference type="InterPro" id="IPR008480">
    <property type="entry name" value="DUF761_pln"/>
</dbReference>
<keyword evidence="4" id="KW-1185">Reference proteome</keyword>
<feature type="transmembrane region" description="Helical" evidence="2">
    <location>
        <begin position="20"/>
        <end position="43"/>
    </location>
</feature>
<keyword evidence="1" id="KW-0175">Coiled coil</keyword>
<reference evidence="3 4" key="1">
    <citation type="submission" date="2024-03" db="EMBL/GenBank/DDBJ databases">
        <authorList>
            <person name="Gkanogiannis A."/>
            <person name="Becerra Lopez-Lavalle L."/>
        </authorList>
    </citation>
    <scope>NUCLEOTIDE SEQUENCE [LARGE SCALE GENOMIC DNA]</scope>
</reference>
<dbReference type="PANTHER" id="PTHR35997:SF6">
    <property type="entry name" value="COTTON FIBER PROTEIN"/>
    <property type="match status" value="1"/>
</dbReference>
<name>A0ABP0Z4B1_9ROSI</name>
<feature type="transmembrane region" description="Helical" evidence="2">
    <location>
        <begin position="55"/>
        <end position="75"/>
    </location>
</feature>
<evidence type="ECO:0000256" key="1">
    <source>
        <dbReference type="SAM" id="Coils"/>
    </source>
</evidence>
<accession>A0ABP0Z4B1</accession>
<dbReference type="Pfam" id="PF05553">
    <property type="entry name" value="DUF761"/>
    <property type="match status" value="1"/>
</dbReference>
<feature type="coiled-coil region" evidence="1">
    <location>
        <begin position="165"/>
        <end position="204"/>
    </location>
</feature>
<dbReference type="EMBL" id="OZ021742">
    <property type="protein sequence ID" value="CAK9327599.1"/>
    <property type="molecule type" value="Genomic_DNA"/>
</dbReference>
<proteinExistence type="predicted"/>
<dbReference type="PANTHER" id="PTHR35997">
    <property type="entry name" value="COTTON FIBER PROTEIN-RELATED"/>
    <property type="match status" value="1"/>
</dbReference>
<evidence type="ECO:0000313" key="4">
    <source>
        <dbReference type="Proteomes" id="UP001642487"/>
    </source>
</evidence>
<dbReference type="Proteomes" id="UP001642487">
    <property type="component" value="Chromosome 8"/>
</dbReference>
<keyword evidence="2" id="KW-1133">Transmembrane helix</keyword>
<sequence length="219" mass="25492">MRGFSTAKSLVMAINLPKKFLHLFAKGALFLLFFFIFFSVFKLSLSTDLSNHTNFWFFLSNTLIFIIAADSGAFSPPPTFTAAAKTISSPPQHNLNKTVVVNEPPNEEEEEIIIPLTTEISIPPEFNNPRRSYQQRSKSEKEITRVGEKARKITMRRSKTMIRHDMTLTKKKEEEENEFAEMTNEELNRRVEEFIERFNRQIRLQKTNEDGNENRELLI</sequence>
<gene>
    <name evidence="3" type="ORF">CITCOLO1_LOCUS19985</name>
</gene>
<protein>
    <submittedName>
        <fullName evidence="3">Uncharacterized protein</fullName>
    </submittedName>
</protein>
<evidence type="ECO:0000256" key="2">
    <source>
        <dbReference type="SAM" id="Phobius"/>
    </source>
</evidence>
<keyword evidence="2" id="KW-0472">Membrane</keyword>
<organism evidence="3 4">
    <name type="scientific">Citrullus colocynthis</name>
    <name type="common">colocynth</name>
    <dbReference type="NCBI Taxonomy" id="252529"/>
    <lineage>
        <taxon>Eukaryota</taxon>
        <taxon>Viridiplantae</taxon>
        <taxon>Streptophyta</taxon>
        <taxon>Embryophyta</taxon>
        <taxon>Tracheophyta</taxon>
        <taxon>Spermatophyta</taxon>
        <taxon>Magnoliopsida</taxon>
        <taxon>eudicotyledons</taxon>
        <taxon>Gunneridae</taxon>
        <taxon>Pentapetalae</taxon>
        <taxon>rosids</taxon>
        <taxon>fabids</taxon>
        <taxon>Cucurbitales</taxon>
        <taxon>Cucurbitaceae</taxon>
        <taxon>Benincaseae</taxon>
        <taxon>Citrullus</taxon>
    </lineage>
</organism>
<evidence type="ECO:0000313" key="3">
    <source>
        <dbReference type="EMBL" id="CAK9327599.1"/>
    </source>
</evidence>